<evidence type="ECO:0000313" key="2">
    <source>
        <dbReference type="EMBL" id="NVZ09434.1"/>
    </source>
</evidence>
<accession>A0A850R6M1</accession>
<reference evidence="2 3" key="1">
    <citation type="submission" date="2020-06" db="EMBL/GenBank/DDBJ databases">
        <title>Whole-genome sequence of Allochromatium humboldtianum DSM 21881, type strain.</title>
        <authorList>
            <person name="Kyndt J.A."/>
            <person name="Meyer T.E."/>
        </authorList>
    </citation>
    <scope>NUCLEOTIDE SEQUENCE [LARGE SCALE GENOMIC DNA]</scope>
    <source>
        <strain evidence="2 3">DSM 21881</strain>
    </source>
</reference>
<protein>
    <recommendedName>
        <fullName evidence="1">Co-chaperone DjlA N-terminal domain-containing protein</fullName>
    </recommendedName>
</protein>
<dbReference type="Pfam" id="PF05099">
    <property type="entry name" value="TerB"/>
    <property type="match status" value="1"/>
</dbReference>
<dbReference type="InterPro" id="IPR029024">
    <property type="entry name" value="TerB-like"/>
</dbReference>
<comment type="caution">
    <text evidence="2">The sequence shown here is derived from an EMBL/GenBank/DDBJ whole genome shotgun (WGS) entry which is preliminary data.</text>
</comment>
<proteinExistence type="predicted"/>
<name>A0A850R6M1_9GAMM</name>
<dbReference type="AlphaFoldDB" id="A0A850R6M1"/>
<evidence type="ECO:0000259" key="1">
    <source>
        <dbReference type="Pfam" id="PF05099"/>
    </source>
</evidence>
<dbReference type="InterPro" id="IPR007791">
    <property type="entry name" value="DjlA_N"/>
</dbReference>
<feature type="domain" description="Co-chaperone DjlA N-terminal" evidence="1">
    <location>
        <begin position="3"/>
        <end position="39"/>
    </location>
</feature>
<evidence type="ECO:0000313" key="3">
    <source>
        <dbReference type="Proteomes" id="UP000592294"/>
    </source>
</evidence>
<gene>
    <name evidence="2" type="ORF">HW932_09180</name>
</gene>
<dbReference type="EMBL" id="JABZEO010000005">
    <property type="protein sequence ID" value="NVZ09434.1"/>
    <property type="molecule type" value="Genomic_DNA"/>
</dbReference>
<keyword evidence="3" id="KW-1185">Reference proteome</keyword>
<dbReference type="Proteomes" id="UP000592294">
    <property type="component" value="Unassembled WGS sequence"/>
</dbReference>
<sequence>MRLADKQRLLGAMTTTVLADGRVAAAELELLRAICATLRTPLPVLDLNRLGVAPI</sequence>
<organism evidence="2 3">
    <name type="scientific">Allochromatium humboldtianum</name>
    <dbReference type="NCBI Taxonomy" id="504901"/>
    <lineage>
        <taxon>Bacteria</taxon>
        <taxon>Pseudomonadati</taxon>
        <taxon>Pseudomonadota</taxon>
        <taxon>Gammaproteobacteria</taxon>
        <taxon>Chromatiales</taxon>
        <taxon>Chromatiaceae</taxon>
        <taxon>Allochromatium</taxon>
    </lineage>
</organism>
<dbReference type="SUPFAM" id="SSF158682">
    <property type="entry name" value="TerB-like"/>
    <property type="match status" value="1"/>
</dbReference>
<dbReference type="RefSeq" id="WP_176976192.1">
    <property type="nucleotide sequence ID" value="NZ_JABZEO010000005.1"/>
</dbReference>